<dbReference type="InterPro" id="IPR010178">
    <property type="entry name" value="Lit"/>
</dbReference>
<keyword evidence="1" id="KW-0812">Transmembrane</keyword>
<comment type="caution">
    <text evidence="2">The sequence shown here is derived from an EMBL/GenBank/DDBJ whole genome shotgun (WGS) entry which is preliminary data.</text>
</comment>
<protein>
    <recommendedName>
        <fullName evidence="4">Integral membrane protein</fullName>
    </recommendedName>
</protein>
<name>A0A0G0U591_9BACT</name>
<evidence type="ECO:0000256" key="1">
    <source>
        <dbReference type="SAM" id="Phobius"/>
    </source>
</evidence>
<sequence>GLVLVGLIILILKRDEKEFAKTIMGASAITVFALILLWLSALFNFDWFFLKFHFLAFDNDLWQLPESANLIKLFPQQFFVNFANRIAIQTLAISAVFLLASYYFVKRNDSKKH</sequence>
<evidence type="ECO:0008006" key="4">
    <source>
        <dbReference type="Google" id="ProtNLM"/>
    </source>
</evidence>
<dbReference type="AlphaFoldDB" id="A0A0G0U591"/>
<reference evidence="2 3" key="1">
    <citation type="journal article" date="2015" name="Nature">
        <title>rRNA introns, odd ribosomes, and small enigmatic genomes across a large radiation of phyla.</title>
        <authorList>
            <person name="Brown C.T."/>
            <person name="Hug L.A."/>
            <person name="Thomas B.C."/>
            <person name="Sharon I."/>
            <person name="Castelle C.J."/>
            <person name="Singh A."/>
            <person name="Wilkins M.J."/>
            <person name="Williams K.H."/>
            <person name="Banfield J.F."/>
        </authorList>
    </citation>
    <scope>NUCLEOTIDE SEQUENCE [LARGE SCALE GENOMIC DNA]</scope>
</reference>
<feature type="transmembrane region" description="Helical" evidence="1">
    <location>
        <begin position="86"/>
        <end position="105"/>
    </location>
</feature>
<evidence type="ECO:0000313" key="3">
    <source>
        <dbReference type="Proteomes" id="UP000034489"/>
    </source>
</evidence>
<dbReference type="Proteomes" id="UP000034489">
    <property type="component" value="Unassembled WGS sequence"/>
</dbReference>
<dbReference type="Pfam" id="PF07314">
    <property type="entry name" value="Lit"/>
    <property type="match status" value="1"/>
</dbReference>
<organism evidence="2 3">
    <name type="scientific">Candidatus Curtissbacteria bacterium GW2011_GWA1_40_24</name>
    <dbReference type="NCBI Taxonomy" id="1618406"/>
    <lineage>
        <taxon>Bacteria</taxon>
        <taxon>Candidatus Curtissiibacteriota</taxon>
    </lineage>
</organism>
<feature type="transmembrane region" description="Helical" evidence="1">
    <location>
        <begin position="23"/>
        <end position="45"/>
    </location>
</feature>
<evidence type="ECO:0000313" key="2">
    <source>
        <dbReference type="EMBL" id="KKR54635.1"/>
    </source>
</evidence>
<keyword evidence="1" id="KW-0472">Membrane</keyword>
<proteinExistence type="predicted"/>
<gene>
    <name evidence="2" type="ORF">UT92_C0015G0004</name>
</gene>
<dbReference type="EMBL" id="LBYQ01000015">
    <property type="protein sequence ID" value="KKR54635.1"/>
    <property type="molecule type" value="Genomic_DNA"/>
</dbReference>
<feature type="non-terminal residue" evidence="2">
    <location>
        <position position="1"/>
    </location>
</feature>
<accession>A0A0G0U591</accession>
<keyword evidence="1" id="KW-1133">Transmembrane helix</keyword>